<dbReference type="Gene3D" id="3.40.630.30">
    <property type="match status" value="1"/>
</dbReference>
<dbReference type="SUPFAM" id="SSF55729">
    <property type="entry name" value="Acyl-CoA N-acyltransferases (Nat)"/>
    <property type="match status" value="1"/>
</dbReference>
<evidence type="ECO:0000313" key="5">
    <source>
        <dbReference type="Proteomes" id="UP000281708"/>
    </source>
</evidence>
<organism evidence="4 5">
    <name type="scientific">Nocardioides mangrovicus</name>
    <dbReference type="NCBI Taxonomy" id="2478913"/>
    <lineage>
        <taxon>Bacteria</taxon>
        <taxon>Bacillati</taxon>
        <taxon>Actinomycetota</taxon>
        <taxon>Actinomycetes</taxon>
        <taxon>Propionibacteriales</taxon>
        <taxon>Nocardioidaceae</taxon>
        <taxon>Nocardioides</taxon>
    </lineage>
</organism>
<comment type="caution">
    <text evidence="4">The sequence shown here is derived from an EMBL/GenBank/DDBJ whole genome shotgun (WGS) entry which is preliminary data.</text>
</comment>
<dbReference type="RefSeq" id="WP_121807273.1">
    <property type="nucleotide sequence ID" value="NZ_RDBE01000010.1"/>
</dbReference>
<proteinExistence type="predicted"/>
<keyword evidence="1 4" id="KW-0808">Transferase</keyword>
<accession>A0A3L8NWZ0</accession>
<dbReference type="Pfam" id="PF00583">
    <property type="entry name" value="Acetyltransf_1"/>
    <property type="match status" value="1"/>
</dbReference>
<dbReference type="GO" id="GO:0016747">
    <property type="term" value="F:acyltransferase activity, transferring groups other than amino-acyl groups"/>
    <property type="evidence" value="ECO:0007669"/>
    <property type="project" value="InterPro"/>
</dbReference>
<dbReference type="InterPro" id="IPR016181">
    <property type="entry name" value="Acyl_CoA_acyltransferase"/>
</dbReference>
<evidence type="ECO:0000259" key="3">
    <source>
        <dbReference type="PROSITE" id="PS51186"/>
    </source>
</evidence>
<sequence>MSQVRVAPFAAEDWEAVAAIYAAGIATGHATFEQQPPDWGRFDATRLPDHRLAARDADGSLLGWAAVSPTSAREVYAGVVEHSVYVSPAAQGRGVGRTLLRALLDSTERAGIWTVQSGIFAENLASLRLHESVGFRVVGTRERVGLMAYGPLAGQWRDVVLVERRAG</sequence>
<dbReference type="EMBL" id="RDBE01000010">
    <property type="protein sequence ID" value="RLV47766.1"/>
    <property type="molecule type" value="Genomic_DNA"/>
</dbReference>
<dbReference type="PROSITE" id="PS51186">
    <property type="entry name" value="GNAT"/>
    <property type="match status" value="1"/>
</dbReference>
<gene>
    <name evidence="4" type="ORF">D9V37_16655</name>
</gene>
<evidence type="ECO:0000256" key="1">
    <source>
        <dbReference type="ARBA" id="ARBA00022679"/>
    </source>
</evidence>
<evidence type="ECO:0000256" key="2">
    <source>
        <dbReference type="ARBA" id="ARBA00023315"/>
    </source>
</evidence>
<dbReference type="PANTHER" id="PTHR43072">
    <property type="entry name" value="N-ACETYLTRANSFERASE"/>
    <property type="match status" value="1"/>
</dbReference>
<dbReference type="CDD" id="cd04301">
    <property type="entry name" value="NAT_SF"/>
    <property type="match status" value="1"/>
</dbReference>
<dbReference type="InterPro" id="IPR000182">
    <property type="entry name" value="GNAT_dom"/>
</dbReference>
<name>A0A3L8NWZ0_9ACTN</name>
<dbReference type="Proteomes" id="UP000281708">
    <property type="component" value="Unassembled WGS sequence"/>
</dbReference>
<dbReference type="AlphaFoldDB" id="A0A3L8NWZ0"/>
<evidence type="ECO:0000313" key="4">
    <source>
        <dbReference type="EMBL" id="RLV47766.1"/>
    </source>
</evidence>
<keyword evidence="2" id="KW-0012">Acyltransferase</keyword>
<keyword evidence="5" id="KW-1185">Reference proteome</keyword>
<reference evidence="4 5" key="1">
    <citation type="submission" date="2018-10" db="EMBL/GenBank/DDBJ databases">
        <title>Marmoricola sp. 4Q3S-7 whole genome shotgun sequence.</title>
        <authorList>
            <person name="Li F."/>
        </authorList>
    </citation>
    <scope>NUCLEOTIDE SEQUENCE [LARGE SCALE GENOMIC DNA]</scope>
    <source>
        <strain evidence="4 5">4Q3S-7</strain>
    </source>
</reference>
<feature type="domain" description="N-acetyltransferase" evidence="3">
    <location>
        <begin position="4"/>
        <end position="158"/>
    </location>
</feature>
<dbReference type="OrthoDB" id="3173333at2"/>
<protein>
    <submittedName>
        <fullName evidence="4">N-acetyltransferase family protein</fullName>
    </submittedName>
</protein>
<dbReference type="PANTHER" id="PTHR43072:SF23">
    <property type="entry name" value="UPF0039 PROTEIN C11D3.02C"/>
    <property type="match status" value="1"/>
</dbReference>